<keyword evidence="1" id="KW-0853">WD repeat</keyword>
<evidence type="ECO:0000313" key="3">
    <source>
        <dbReference type="EMBL" id="GAV85043.1"/>
    </source>
</evidence>
<dbReference type="InterPro" id="IPR045159">
    <property type="entry name" value="DCAF7-like"/>
</dbReference>
<accession>A0A1Q3CYB9</accession>
<dbReference type="InParanoid" id="A0A1Q3CYB9"/>
<dbReference type="STRING" id="3775.A0A1Q3CYB9"/>
<dbReference type="AlphaFoldDB" id="A0A1Q3CYB9"/>
<keyword evidence="4" id="KW-1185">Reference proteome</keyword>
<dbReference type="OrthoDB" id="1670136at2759"/>
<dbReference type="PANTHER" id="PTHR19919">
    <property type="entry name" value="WD REPEAT CONTAINING PROTEIN"/>
    <property type="match status" value="1"/>
</dbReference>
<keyword evidence="2" id="KW-0677">Repeat</keyword>
<name>A0A1Q3CYB9_CEPFO</name>
<feature type="non-terminal residue" evidence="3">
    <location>
        <position position="1"/>
    </location>
</feature>
<organism evidence="3 4">
    <name type="scientific">Cephalotus follicularis</name>
    <name type="common">Albany pitcher plant</name>
    <dbReference type="NCBI Taxonomy" id="3775"/>
    <lineage>
        <taxon>Eukaryota</taxon>
        <taxon>Viridiplantae</taxon>
        <taxon>Streptophyta</taxon>
        <taxon>Embryophyta</taxon>
        <taxon>Tracheophyta</taxon>
        <taxon>Spermatophyta</taxon>
        <taxon>Magnoliopsida</taxon>
        <taxon>eudicotyledons</taxon>
        <taxon>Gunneridae</taxon>
        <taxon>Pentapetalae</taxon>
        <taxon>rosids</taxon>
        <taxon>fabids</taxon>
        <taxon>Oxalidales</taxon>
        <taxon>Cephalotaceae</taxon>
        <taxon>Cephalotus</taxon>
    </lineage>
</organism>
<reference evidence="4" key="1">
    <citation type="submission" date="2016-04" db="EMBL/GenBank/DDBJ databases">
        <title>Cephalotus genome sequencing.</title>
        <authorList>
            <person name="Fukushima K."/>
            <person name="Hasebe M."/>
            <person name="Fang X."/>
        </authorList>
    </citation>
    <scope>NUCLEOTIDE SEQUENCE [LARGE SCALE GENOMIC DNA]</scope>
    <source>
        <strain evidence="4">cv. St1</strain>
    </source>
</reference>
<proteinExistence type="predicted"/>
<dbReference type="EMBL" id="BDDD01003433">
    <property type="protein sequence ID" value="GAV85043.1"/>
    <property type="molecule type" value="Genomic_DNA"/>
</dbReference>
<dbReference type="Gene3D" id="2.130.10.10">
    <property type="entry name" value="YVTN repeat-like/Quinoprotein amine dehydrogenase"/>
    <property type="match status" value="1"/>
</dbReference>
<evidence type="ECO:0000256" key="1">
    <source>
        <dbReference type="ARBA" id="ARBA00022574"/>
    </source>
</evidence>
<comment type="caution">
    <text evidence="3">The sequence shown here is derived from an EMBL/GenBank/DDBJ whole genome shotgun (WGS) entry which is preliminary data.</text>
</comment>
<dbReference type="SUPFAM" id="SSF50978">
    <property type="entry name" value="WD40 repeat-like"/>
    <property type="match status" value="1"/>
</dbReference>
<dbReference type="InterPro" id="IPR015943">
    <property type="entry name" value="WD40/YVTN_repeat-like_dom_sf"/>
</dbReference>
<gene>
    <name evidence="3" type="ORF">CFOL_v3_28483</name>
</gene>
<dbReference type="Proteomes" id="UP000187406">
    <property type="component" value="Unassembled WGS sequence"/>
</dbReference>
<dbReference type="InterPro" id="IPR036322">
    <property type="entry name" value="WD40_repeat_dom_sf"/>
</dbReference>
<evidence type="ECO:0000256" key="2">
    <source>
        <dbReference type="ARBA" id="ARBA00022737"/>
    </source>
</evidence>
<protein>
    <submittedName>
        <fullName evidence="3">WD40 domain-containing protein</fullName>
    </submittedName>
</protein>
<dbReference type="PROSITE" id="PS00678">
    <property type="entry name" value="WD_REPEATS_1"/>
    <property type="match status" value="1"/>
</dbReference>
<evidence type="ECO:0000313" key="4">
    <source>
        <dbReference type="Proteomes" id="UP000187406"/>
    </source>
</evidence>
<sequence>IFDLRDKKHSTIIYESPHPDTSLLRSAWNKQDLRHMAIILMDNNKVVILDIRSPTMPIAKLDRHWSCINAIAWAPHSYRHICSAGDDTQALIWELPIMVGLNGIDPIFVYSATSEISSLLCSTAQPN</sequence>
<dbReference type="InterPro" id="IPR019775">
    <property type="entry name" value="WD40_repeat_CS"/>
</dbReference>